<evidence type="ECO:0000256" key="4">
    <source>
        <dbReference type="PROSITE-ProRule" id="PRU01371"/>
    </source>
</evidence>
<dbReference type="GO" id="GO:0008270">
    <property type="term" value="F:zinc ion binding"/>
    <property type="evidence" value="ECO:0007669"/>
    <property type="project" value="UniProtKB-KW"/>
</dbReference>
<feature type="region of interest" description="Disordered" evidence="5">
    <location>
        <begin position="195"/>
        <end position="237"/>
    </location>
</feature>
<evidence type="ECO:0000313" key="8">
    <source>
        <dbReference type="Proteomes" id="UP000000311"/>
    </source>
</evidence>
<keyword evidence="8" id="KW-1185">Reference proteome</keyword>
<dbReference type="InParanoid" id="E2ACE1"/>
<evidence type="ECO:0000259" key="6">
    <source>
        <dbReference type="PROSITE" id="PS52027"/>
    </source>
</evidence>
<dbReference type="EMBL" id="GL438491">
    <property type="protein sequence ID" value="EFN68931.1"/>
    <property type="molecule type" value="Genomic_DNA"/>
</dbReference>
<proteinExistence type="predicted"/>
<protein>
    <recommendedName>
        <fullName evidence="6">C2HC/C3H-type domain-containing protein</fullName>
    </recommendedName>
</protein>
<dbReference type="Proteomes" id="UP000000311">
    <property type="component" value="Unassembled WGS sequence"/>
</dbReference>
<dbReference type="PROSITE" id="PS52027">
    <property type="entry name" value="ZF_C2HC_C3H"/>
    <property type="match status" value="1"/>
</dbReference>
<evidence type="ECO:0000313" key="7">
    <source>
        <dbReference type="EMBL" id="EFN68931.1"/>
    </source>
</evidence>
<feature type="compositionally biased region" description="Polar residues" evidence="5">
    <location>
        <begin position="7"/>
        <end position="23"/>
    </location>
</feature>
<dbReference type="AlphaFoldDB" id="E2ACE1"/>
<evidence type="ECO:0000256" key="1">
    <source>
        <dbReference type="ARBA" id="ARBA00022723"/>
    </source>
</evidence>
<dbReference type="OrthoDB" id="3176171at2759"/>
<name>E2ACE1_CAMFO</name>
<evidence type="ECO:0000256" key="2">
    <source>
        <dbReference type="ARBA" id="ARBA00022771"/>
    </source>
</evidence>
<organism evidence="8">
    <name type="scientific">Camponotus floridanus</name>
    <name type="common">Florida carpenter ant</name>
    <dbReference type="NCBI Taxonomy" id="104421"/>
    <lineage>
        <taxon>Eukaryota</taxon>
        <taxon>Metazoa</taxon>
        <taxon>Ecdysozoa</taxon>
        <taxon>Arthropoda</taxon>
        <taxon>Hexapoda</taxon>
        <taxon>Insecta</taxon>
        <taxon>Pterygota</taxon>
        <taxon>Neoptera</taxon>
        <taxon>Endopterygota</taxon>
        <taxon>Hymenoptera</taxon>
        <taxon>Apocrita</taxon>
        <taxon>Aculeata</taxon>
        <taxon>Formicoidea</taxon>
        <taxon>Formicidae</taxon>
        <taxon>Formicinae</taxon>
        <taxon>Camponotus</taxon>
    </lineage>
</organism>
<reference evidence="7 8" key="1">
    <citation type="journal article" date="2010" name="Science">
        <title>Genomic comparison of the ants Camponotus floridanus and Harpegnathos saltator.</title>
        <authorList>
            <person name="Bonasio R."/>
            <person name="Zhang G."/>
            <person name="Ye C."/>
            <person name="Mutti N.S."/>
            <person name="Fang X."/>
            <person name="Qin N."/>
            <person name="Donahue G."/>
            <person name="Yang P."/>
            <person name="Li Q."/>
            <person name="Li C."/>
            <person name="Zhang P."/>
            <person name="Huang Z."/>
            <person name="Berger S.L."/>
            <person name="Reinberg D."/>
            <person name="Wang J."/>
            <person name="Liebig J."/>
        </authorList>
    </citation>
    <scope>NUCLEOTIDE SEQUENCE [LARGE SCALE GENOMIC DNA]</scope>
    <source>
        <strain evidence="8">C129</strain>
    </source>
</reference>
<keyword evidence="1" id="KW-0479">Metal-binding</keyword>
<dbReference type="STRING" id="104421.E2ACE1"/>
<sequence>MKKTRTNLKAGNPSNDTKNTGTQTAGFDSFTEIIKLQEQVKQLQLQYDVLQQYMEMSKKCDITTQYRQLYTEETSESIVERHSCSCKGNCSSRACGCMKKAMKCSSICKCNDKICKNQEKSECDGNKENINKNDMEIPKKQNDTTEITKNFRSLFSPNMSETYKNDDKYKKSYKDLEETQIDDIYFNNMKDMENLQRDKTSNVTNNVTSRKQKKNKQQQSATKIDTTNDTEITPNCMFSKNNENVTIMFDPMKPKHQLSRTPPNSKKSADKSLEINNITERQSHHEPHNDTFVPSIQDIEEEKIDWQQHTAQLIPCKKCKRTFMPHRIQKHEACCKRI</sequence>
<dbReference type="Pfam" id="PF13913">
    <property type="entry name" value="zf-C2HC_2"/>
    <property type="match status" value="1"/>
</dbReference>
<feature type="domain" description="C2HC/C3H-type" evidence="6">
    <location>
        <begin position="312"/>
        <end position="338"/>
    </location>
</feature>
<keyword evidence="3" id="KW-0862">Zinc</keyword>
<dbReference type="Gene3D" id="3.30.160.60">
    <property type="entry name" value="Classic Zinc Finger"/>
    <property type="match status" value="1"/>
</dbReference>
<dbReference type="InterPro" id="IPR049899">
    <property type="entry name" value="Znf_C2HC_C3H"/>
</dbReference>
<feature type="region of interest" description="Disordered" evidence="5">
    <location>
        <begin position="1"/>
        <end position="23"/>
    </location>
</feature>
<keyword evidence="2 4" id="KW-0863">Zinc-finger</keyword>
<evidence type="ECO:0000256" key="5">
    <source>
        <dbReference type="SAM" id="MobiDB-lite"/>
    </source>
</evidence>
<accession>E2ACE1</accession>
<feature type="compositionally biased region" description="Polar residues" evidence="5">
    <location>
        <begin position="220"/>
        <end position="237"/>
    </location>
</feature>
<dbReference type="KEGG" id="cfo:105250820"/>
<gene>
    <name evidence="7" type="ORF">EAG_03508</name>
</gene>
<evidence type="ECO:0000256" key="3">
    <source>
        <dbReference type="ARBA" id="ARBA00022833"/>
    </source>
</evidence>
<dbReference type="OMA" id="KCKRTFM"/>